<proteinExistence type="inferred from homology"/>
<reference evidence="5 6" key="1">
    <citation type="submission" date="2024-06" db="EMBL/GenBank/DDBJ databases">
        <title>Halorubrum miltondacostae sp. nov., a potential PHA producer isolated from an inland solar saltern in Rio Maior, Portugal.</title>
        <authorList>
            <person name="Albuquerque L."/>
            <person name="Viver T."/>
            <person name="Barroso C."/>
            <person name="Claudino R."/>
            <person name="Galvan M."/>
            <person name="Simoes G."/>
            <person name="Lobo Da Cunha A."/>
            <person name="Egas C."/>
        </authorList>
    </citation>
    <scope>NUCLEOTIDE SEQUENCE [LARGE SCALE GENOMIC DNA]</scope>
    <source>
        <strain evidence="5 6">RMP-11</strain>
    </source>
</reference>
<keyword evidence="6" id="KW-1185">Reference proteome</keyword>
<dbReference type="InterPro" id="IPR038729">
    <property type="entry name" value="Rad50/SbcC_AAA"/>
</dbReference>
<comment type="similarity">
    <text evidence="2">Belongs to the Sph1/Sph2 family.</text>
</comment>
<dbReference type="PANTHER" id="PTHR32114:SF2">
    <property type="entry name" value="ABC TRANSPORTER ABCH.3"/>
    <property type="match status" value="1"/>
</dbReference>
<evidence type="ECO:0000256" key="1">
    <source>
        <dbReference type="ARBA" id="ARBA00023054"/>
    </source>
</evidence>
<feature type="domain" description="Rad50/SbcC-type AAA" evidence="4">
    <location>
        <begin position="4"/>
        <end position="281"/>
    </location>
</feature>
<dbReference type="SUPFAM" id="SSF58010">
    <property type="entry name" value="Fibrinogen coiled-coil and central regions"/>
    <property type="match status" value="1"/>
</dbReference>
<sequence length="616" mass="69666">MLELEVSNIGGIEKETFEISPGVTLVTGPNASNKTSLLKAFAFALGAESAPLRSGSTEGWVGLSNGDIDVHRQVTHVNGETKVSGQSLLETTEGPSGDPSSLATFINLLEFNPFRTAIRHGDPIESLLMGPLDIEDLEAERAKLIESKKNLDSKISDLDGSRAELERVQEKRESINAELDELHEQLSDLRSRRDSAEEQDELSEYHQKQADLNAERAQLSSDIQDITDSIDRLEEQRQAAVEDVDEAQQEAEVYDPDEIRRNRRELHERLDTANERIETLQTAVTANREMLDLDIDWAGSHEHSISADRIRCWACGSMADRNRFEATIEEILDSIADERGKRDELKPQLDELDEDLEAYNNAQSRAADSKDRVRELKKRIEQRQNSLQTKRELLADVNEELADVQQQIDEVRETHNGQSDKFDDEIEQTQKKVLSKQSELTRLDSVLSDVRADIKKCDELTQQREDLRGRIQSLTDEIEQAEQRLRESFNTTVADLIERLEFDSFERIWLDGSFEIVVAREIEGTIHRSPIAHLSEGERELVGLVCGLAGYLTYDLDEAIPVLLLDSLGAFDIERLEPLISYFSDRTEYLLVAVYPEIAEQIPYTTHELGPSASVN</sequence>
<dbReference type="NCBIfam" id="NF045487">
    <property type="entry name" value="ASRP"/>
    <property type="match status" value="1"/>
</dbReference>
<dbReference type="Proteomes" id="UP001567572">
    <property type="component" value="Unassembled WGS sequence"/>
</dbReference>
<evidence type="ECO:0000313" key="6">
    <source>
        <dbReference type="Proteomes" id="UP001567572"/>
    </source>
</evidence>
<protein>
    <submittedName>
        <fullName evidence="5">Archaea-specific SMC-related protein</fullName>
    </submittedName>
</protein>
<evidence type="ECO:0000259" key="4">
    <source>
        <dbReference type="Pfam" id="PF13476"/>
    </source>
</evidence>
<organism evidence="5 6">
    <name type="scientific">Halorubrum miltondacostae</name>
    <dbReference type="NCBI Taxonomy" id="3076378"/>
    <lineage>
        <taxon>Archaea</taxon>
        <taxon>Methanobacteriati</taxon>
        <taxon>Methanobacteriota</taxon>
        <taxon>Stenosarchaea group</taxon>
        <taxon>Halobacteria</taxon>
        <taxon>Halobacteriales</taxon>
        <taxon>Haloferacaceae</taxon>
        <taxon>Halorubrum</taxon>
    </lineage>
</organism>
<feature type="coiled-coil region" evidence="3">
    <location>
        <begin position="457"/>
        <end position="491"/>
    </location>
</feature>
<feature type="coiled-coil region" evidence="3">
    <location>
        <begin position="342"/>
        <end position="421"/>
    </location>
</feature>
<evidence type="ECO:0000256" key="2">
    <source>
        <dbReference type="ARBA" id="ARBA00049666"/>
    </source>
</evidence>
<dbReference type="Gene3D" id="3.40.50.300">
    <property type="entry name" value="P-loop containing nucleotide triphosphate hydrolases"/>
    <property type="match status" value="2"/>
</dbReference>
<dbReference type="PANTHER" id="PTHR32114">
    <property type="entry name" value="ABC TRANSPORTER ABCH.3"/>
    <property type="match status" value="1"/>
</dbReference>
<evidence type="ECO:0000313" key="5">
    <source>
        <dbReference type="EMBL" id="MEZ3165089.1"/>
    </source>
</evidence>
<keyword evidence="1 3" id="KW-0175">Coiled coil</keyword>
<dbReference type="EMBL" id="JBEDNY010000006">
    <property type="protein sequence ID" value="MEZ3165089.1"/>
    <property type="molecule type" value="Genomic_DNA"/>
</dbReference>
<dbReference type="SUPFAM" id="SSF52540">
    <property type="entry name" value="P-loop containing nucleoside triphosphate hydrolases"/>
    <property type="match status" value="1"/>
</dbReference>
<dbReference type="RefSeq" id="WP_371163279.1">
    <property type="nucleotide sequence ID" value="NZ_JBEDNY010000006.1"/>
</dbReference>
<dbReference type="Gene3D" id="1.10.287.1490">
    <property type="match status" value="1"/>
</dbReference>
<evidence type="ECO:0000256" key="3">
    <source>
        <dbReference type="SAM" id="Coils"/>
    </source>
</evidence>
<dbReference type="AlphaFoldDB" id="A0ABD5M4A4"/>
<dbReference type="Pfam" id="PF13476">
    <property type="entry name" value="AAA_23"/>
    <property type="match status" value="1"/>
</dbReference>
<accession>A0ABD5M4A4</accession>
<feature type="coiled-coil region" evidence="3">
    <location>
        <begin position="134"/>
        <end position="283"/>
    </location>
</feature>
<comment type="caution">
    <text evidence="5">The sequence shown here is derived from an EMBL/GenBank/DDBJ whole genome shotgun (WGS) entry which is preliminary data.</text>
</comment>
<gene>
    <name evidence="5" type="ORF">ABNG04_14650</name>
</gene>
<name>A0ABD5M4A4_9EURY</name>
<dbReference type="InterPro" id="IPR027417">
    <property type="entry name" value="P-loop_NTPase"/>
</dbReference>